<organism evidence="1 2">
    <name type="scientific">Amycolatopsis saalfeldensis</name>
    <dbReference type="NCBI Taxonomy" id="394193"/>
    <lineage>
        <taxon>Bacteria</taxon>
        <taxon>Bacillati</taxon>
        <taxon>Actinomycetota</taxon>
        <taxon>Actinomycetes</taxon>
        <taxon>Pseudonocardiales</taxon>
        <taxon>Pseudonocardiaceae</taxon>
        <taxon>Amycolatopsis</taxon>
    </lineage>
</organism>
<dbReference type="AlphaFoldDB" id="A0A1H8VJ70"/>
<gene>
    <name evidence="1" type="ORF">SAMN04489732_10461</name>
</gene>
<dbReference type="EMBL" id="FOEF01000004">
    <property type="protein sequence ID" value="SEP14928.1"/>
    <property type="molecule type" value="Genomic_DNA"/>
</dbReference>
<dbReference type="Proteomes" id="UP000198582">
    <property type="component" value="Unassembled WGS sequence"/>
</dbReference>
<name>A0A1H8VJ70_9PSEU</name>
<accession>A0A1H8VJ70</accession>
<proteinExistence type="predicted"/>
<reference evidence="1 2" key="1">
    <citation type="submission" date="2016-10" db="EMBL/GenBank/DDBJ databases">
        <authorList>
            <person name="de Groot N.N."/>
        </authorList>
    </citation>
    <scope>NUCLEOTIDE SEQUENCE [LARGE SCALE GENOMIC DNA]</scope>
    <source>
        <strain evidence="1 2">DSM 44993</strain>
    </source>
</reference>
<dbReference type="RefSeq" id="WP_091616498.1">
    <property type="nucleotide sequence ID" value="NZ_FOEF01000004.1"/>
</dbReference>
<evidence type="ECO:0000313" key="2">
    <source>
        <dbReference type="Proteomes" id="UP000198582"/>
    </source>
</evidence>
<keyword evidence="2" id="KW-1185">Reference proteome</keyword>
<protein>
    <submittedName>
        <fullName evidence="1">Uncharacterized protein</fullName>
    </submittedName>
</protein>
<sequence>MTTGLPAAARPGQASSLSDGLVHAAELVGQRVGNGSPVPDAMQEQARQALFEFQLAREALAADIKGRLHAPEPGS</sequence>
<evidence type="ECO:0000313" key="1">
    <source>
        <dbReference type="EMBL" id="SEP14928.1"/>
    </source>
</evidence>
<dbReference type="STRING" id="394193.SAMN04489732_10461"/>